<evidence type="ECO:0000313" key="10">
    <source>
        <dbReference type="Proteomes" id="UP000460272"/>
    </source>
</evidence>
<dbReference type="GO" id="GO:0018104">
    <property type="term" value="P:peptidoglycan-protein cross-linking"/>
    <property type="evidence" value="ECO:0007669"/>
    <property type="project" value="TreeGrafter"/>
</dbReference>
<gene>
    <name evidence="9" type="ORF">EAS64_40940</name>
</gene>
<feature type="active site" description="Nucleophile" evidence="6">
    <location>
        <position position="256"/>
    </location>
</feature>
<dbReference type="GO" id="GO:0016740">
    <property type="term" value="F:transferase activity"/>
    <property type="evidence" value="ECO:0007669"/>
    <property type="project" value="UniProtKB-KW"/>
</dbReference>
<dbReference type="InterPro" id="IPR036365">
    <property type="entry name" value="PGBD-like_sf"/>
</dbReference>
<keyword evidence="2" id="KW-0808">Transferase</keyword>
<dbReference type="PROSITE" id="PS52029">
    <property type="entry name" value="LD_TPASE"/>
    <property type="match status" value="1"/>
</dbReference>
<dbReference type="GO" id="GO:0071972">
    <property type="term" value="F:peptidoglycan L,D-transpeptidase activity"/>
    <property type="evidence" value="ECO:0007669"/>
    <property type="project" value="TreeGrafter"/>
</dbReference>
<dbReference type="InterPro" id="IPR050979">
    <property type="entry name" value="LD-transpeptidase"/>
</dbReference>
<keyword evidence="3 6" id="KW-0133">Cell shape</keyword>
<protein>
    <submittedName>
        <fullName evidence="9">Murein L,D-transpeptidase</fullName>
    </submittedName>
</protein>
<dbReference type="AlphaFoldDB" id="A0A6P2BL70"/>
<dbReference type="RefSeq" id="WP_145862125.1">
    <property type="nucleotide sequence ID" value="NZ_RPFW01000012.1"/>
</dbReference>
<dbReference type="PANTHER" id="PTHR30582">
    <property type="entry name" value="L,D-TRANSPEPTIDASE"/>
    <property type="match status" value="1"/>
</dbReference>
<evidence type="ECO:0000256" key="7">
    <source>
        <dbReference type="SAM" id="SignalP"/>
    </source>
</evidence>
<dbReference type="SUPFAM" id="SSF141523">
    <property type="entry name" value="L,D-transpeptidase catalytic domain-like"/>
    <property type="match status" value="1"/>
</dbReference>
<dbReference type="GO" id="GO:0071555">
    <property type="term" value="P:cell wall organization"/>
    <property type="evidence" value="ECO:0007669"/>
    <property type="project" value="UniProtKB-UniRule"/>
</dbReference>
<organism evidence="9 10">
    <name type="scientific">Trebonia kvetii</name>
    <dbReference type="NCBI Taxonomy" id="2480626"/>
    <lineage>
        <taxon>Bacteria</taxon>
        <taxon>Bacillati</taxon>
        <taxon>Actinomycetota</taxon>
        <taxon>Actinomycetes</taxon>
        <taxon>Streptosporangiales</taxon>
        <taxon>Treboniaceae</taxon>
        <taxon>Trebonia</taxon>
    </lineage>
</organism>
<comment type="caution">
    <text evidence="9">The sequence shown here is derived from an EMBL/GenBank/DDBJ whole genome shotgun (WGS) entry which is preliminary data.</text>
</comment>
<evidence type="ECO:0000256" key="3">
    <source>
        <dbReference type="ARBA" id="ARBA00022960"/>
    </source>
</evidence>
<dbReference type="Pfam" id="PF01471">
    <property type="entry name" value="PG_binding_1"/>
    <property type="match status" value="1"/>
</dbReference>
<sequence>MKDVTDMGALTHGGRLAKFGVTAAAVAAIALCGCTAGTALAAPSASAKPAAVTASAAKAAPSATATDVAKVTTATYVAPKRTLAVGMTGADVKSVQRRLAALKYWPGPIDGQFGTDTQAAVWAFQEINGIKVTGVIDAATKYRLAHPKTYKSPSYKGKRANRIEVSQALEVLVLYKNNKIWLISHVSSGGGYYYNCGSNGCAQAVTPNGTYNTTVYMSGWVKVPLGAMYNPVFFISTVFAIHGDDYVPQGPASHGCVRIPMDVANFFHKMVKTPGTQVHVYGKAQWQK</sequence>
<name>A0A6P2BL70_9ACTN</name>
<dbReference type="SUPFAM" id="SSF47090">
    <property type="entry name" value="PGBD-like"/>
    <property type="match status" value="1"/>
</dbReference>
<feature type="active site" description="Proton donor/acceptor" evidence="6">
    <location>
        <position position="242"/>
    </location>
</feature>
<dbReference type="EMBL" id="RPFW01000012">
    <property type="protein sequence ID" value="TVY99639.1"/>
    <property type="molecule type" value="Genomic_DNA"/>
</dbReference>
<feature type="chain" id="PRO_5026795174" evidence="7">
    <location>
        <begin position="42"/>
        <end position="288"/>
    </location>
</feature>
<evidence type="ECO:0000313" key="9">
    <source>
        <dbReference type="EMBL" id="TVY99639.1"/>
    </source>
</evidence>
<evidence type="ECO:0000256" key="4">
    <source>
        <dbReference type="ARBA" id="ARBA00022984"/>
    </source>
</evidence>
<dbReference type="InterPro" id="IPR002477">
    <property type="entry name" value="Peptidoglycan-bd-like"/>
</dbReference>
<keyword evidence="5 6" id="KW-0961">Cell wall biogenesis/degradation</keyword>
<dbReference type="GO" id="GO:0008360">
    <property type="term" value="P:regulation of cell shape"/>
    <property type="evidence" value="ECO:0007669"/>
    <property type="project" value="UniProtKB-UniRule"/>
</dbReference>
<dbReference type="Proteomes" id="UP000460272">
    <property type="component" value="Unassembled WGS sequence"/>
</dbReference>
<proteinExistence type="predicted"/>
<feature type="signal peptide" evidence="7">
    <location>
        <begin position="1"/>
        <end position="41"/>
    </location>
</feature>
<dbReference type="InterPro" id="IPR036366">
    <property type="entry name" value="PGBDSf"/>
</dbReference>
<dbReference type="PROSITE" id="PS51257">
    <property type="entry name" value="PROKAR_LIPOPROTEIN"/>
    <property type="match status" value="1"/>
</dbReference>
<evidence type="ECO:0000256" key="1">
    <source>
        <dbReference type="ARBA" id="ARBA00004752"/>
    </source>
</evidence>
<keyword evidence="10" id="KW-1185">Reference proteome</keyword>
<evidence type="ECO:0000259" key="8">
    <source>
        <dbReference type="PROSITE" id="PS52029"/>
    </source>
</evidence>
<accession>A0A6P2BL70</accession>
<dbReference type="GO" id="GO:0005576">
    <property type="term" value="C:extracellular region"/>
    <property type="evidence" value="ECO:0007669"/>
    <property type="project" value="TreeGrafter"/>
</dbReference>
<dbReference type="Pfam" id="PF03734">
    <property type="entry name" value="YkuD"/>
    <property type="match status" value="1"/>
</dbReference>
<keyword evidence="7" id="KW-0732">Signal</keyword>
<reference evidence="9 10" key="1">
    <citation type="submission" date="2018-11" db="EMBL/GenBank/DDBJ databases">
        <title>Trebonia kvetii gen.nov., sp.nov., a novel acidophilic actinobacterium, and proposal of the new actinobacterial family Treboniaceae fam. nov.</title>
        <authorList>
            <person name="Rapoport D."/>
            <person name="Sagova-Mareckova M."/>
            <person name="Sedlacek I."/>
            <person name="Provaznik J."/>
            <person name="Kralova S."/>
            <person name="Pavlinic D."/>
            <person name="Benes V."/>
            <person name="Kopecky J."/>
        </authorList>
    </citation>
    <scope>NUCLEOTIDE SEQUENCE [LARGE SCALE GENOMIC DNA]</scope>
    <source>
        <strain evidence="9 10">15Tr583</strain>
    </source>
</reference>
<dbReference type="OrthoDB" id="9810670at2"/>
<dbReference type="UniPathway" id="UPA00219"/>
<keyword evidence="4 6" id="KW-0573">Peptidoglycan synthesis</keyword>
<evidence type="ECO:0000256" key="2">
    <source>
        <dbReference type="ARBA" id="ARBA00022679"/>
    </source>
</evidence>
<dbReference type="Gene3D" id="2.40.440.10">
    <property type="entry name" value="L,D-transpeptidase catalytic domain-like"/>
    <property type="match status" value="1"/>
</dbReference>
<dbReference type="InterPro" id="IPR005490">
    <property type="entry name" value="LD_TPept_cat_dom"/>
</dbReference>
<evidence type="ECO:0000256" key="6">
    <source>
        <dbReference type="PROSITE-ProRule" id="PRU01373"/>
    </source>
</evidence>
<dbReference type="PANTHER" id="PTHR30582:SF2">
    <property type="entry name" value="L,D-TRANSPEPTIDASE YCIB-RELATED"/>
    <property type="match status" value="1"/>
</dbReference>
<dbReference type="Gene3D" id="1.10.101.10">
    <property type="entry name" value="PGBD-like superfamily/PGBD"/>
    <property type="match status" value="1"/>
</dbReference>
<feature type="domain" description="L,D-TPase catalytic" evidence="8">
    <location>
        <begin position="161"/>
        <end position="281"/>
    </location>
</feature>
<evidence type="ECO:0000256" key="5">
    <source>
        <dbReference type="ARBA" id="ARBA00023316"/>
    </source>
</evidence>
<dbReference type="CDD" id="cd16913">
    <property type="entry name" value="YkuD_like"/>
    <property type="match status" value="1"/>
</dbReference>
<dbReference type="InterPro" id="IPR038063">
    <property type="entry name" value="Transpep_catalytic_dom"/>
</dbReference>
<comment type="pathway">
    <text evidence="1 6">Cell wall biogenesis; peptidoglycan biosynthesis.</text>
</comment>